<evidence type="ECO:0008006" key="5">
    <source>
        <dbReference type="Google" id="ProtNLM"/>
    </source>
</evidence>
<dbReference type="Proteomes" id="UP001443914">
    <property type="component" value="Unassembled WGS sequence"/>
</dbReference>
<accession>A0AAW1MMT4</accession>
<dbReference type="EMBL" id="JBDFQZ010000002">
    <property type="protein sequence ID" value="KAK9748255.1"/>
    <property type="molecule type" value="Genomic_DNA"/>
</dbReference>
<evidence type="ECO:0000313" key="4">
    <source>
        <dbReference type="Proteomes" id="UP001443914"/>
    </source>
</evidence>
<dbReference type="PANTHER" id="PTHR33127:SF69">
    <property type="entry name" value="OS09G0340800 PROTEIN"/>
    <property type="match status" value="1"/>
</dbReference>
<gene>
    <name evidence="3" type="ORF">RND81_02G045500</name>
</gene>
<dbReference type="AlphaFoldDB" id="A0AAW1MMT4"/>
<sequence>MDDDKLSPPSVVAGQSLPCLIYTHGYGKSKKVQTFSTSAFNNRSYLKSIPEMRGKAVRAAGQGWLLLRDERSEVEDRDDYSFTLWNPFTLKSIHLPTLNFHDEGLPGVQFAFTSPPSNEEVDTNCCFLFLFFEGWAFSCPIRADSRCGCWVSKRIELDGEAPAIRHVVALNGVVYASAYFGQSLLRNLVCFKVVSDNDGSNSSIAITQLPHIKMPPQSILHIWLCKTRFYTVESCGNIYEVHVGTRHYDGVYAIQVLELDLDRGMWVEVKCLGDRAFLLADYGSTWCSATGTVKGNSVYVFEPDYIDEAVACYALSDCSSTFLPCPKLLNPRTDFPVWVAPPQLNKYSATRQSQQCEQLKPSEAVSAIKCVSQPQDDNLSGNNLNELPLHIIELISEHMHLFDYWNFRRTCKLIQSATVIPQWRTNNSLPLLMVFEDDGGLCRVMDPCRDDSPSFVLQFSQHLFDINFSKNGWLLITDESSLQYYNPFTRERGDLPPAPCLLMSLGFSSYPTCPSCLTVSIGIKGDGEIIIHYLRFGDKEWNSWGFDISEGGNFFPGYCSPVYYAGGFYVLDMDTGNLGIFELVDGDPRWTVHNNRPPIRAGEIHSSYLVVCGEELFSVFIGKNGSWIQAFKLNNTNKKKKMKWVRVKDLGNHILFISHVSCYSVVTRERNMRNRIYLPWLKGNRVVFYSLQTEKYHVDGSDDYSSDFFFTKQPFRCCWI</sequence>
<dbReference type="InterPro" id="IPR005174">
    <property type="entry name" value="KIB1-4_b-propeller"/>
</dbReference>
<dbReference type="InterPro" id="IPR011047">
    <property type="entry name" value="Quinoprotein_ADH-like_sf"/>
</dbReference>
<dbReference type="Pfam" id="PF03478">
    <property type="entry name" value="Beta-prop_KIB1-4"/>
    <property type="match status" value="2"/>
</dbReference>
<dbReference type="SUPFAM" id="SSF50998">
    <property type="entry name" value="Quinoprotein alcohol dehydrogenase-like"/>
    <property type="match status" value="1"/>
</dbReference>
<name>A0AAW1MMT4_SAPOF</name>
<reference evidence="3" key="1">
    <citation type="submission" date="2024-03" db="EMBL/GenBank/DDBJ databases">
        <title>WGS assembly of Saponaria officinalis var. Norfolk2.</title>
        <authorList>
            <person name="Jenkins J."/>
            <person name="Shu S."/>
            <person name="Grimwood J."/>
            <person name="Barry K."/>
            <person name="Goodstein D."/>
            <person name="Schmutz J."/>
            <person name="Leebens-Mack J."/>
            <person name="Osbourn A."/>
        </authorList>
    </citation>
    <scope>NUCLEOTIDE SEQUENCE [LARGE SCALE GENOMIC DNA]</scope>
    <source>
        <strain evidence="3">JIC</strain>
    </source>
</reference>
<organism evidence="3 4">
    <name type="scientific">Saponaria officinalis</name>
    <name type="common">Common soapwort</name>
    <name type="synonym">Lychnis saponaria</name>
    <dbReference type="NCBI Taxonomy" id="3572"/>
    <lineage>
        <taxon>Eukaryota</taxon>
        <taxon>Viridiplantae</taxon>
        <taxon>Streptophyta</taxon>
        <taxon>Embryophyta</taxon>
        <taxon>Tracheophyta</taxon>
        <taxon>Spermatophyta</taxon>
        <taxon>Magnoliopsida</taxon>
        <taxon>eudicotyledons</taxon>
        <taxon>Gunneridae</taxon>
        <taxon>Pentapetalae</taxon>
        <taxon>Caryophyllales</taxon>
        <taxon>Caryophyllaceae</taxon>
        <taxon>Caryophylleae</taxon>
        <taxon>Saponaria</taxon>
    </lineage>
</organism>
<feature type="domain" description="F-box" evidence="1">
    <location>
        <begin position="385"/>
        <end position="416"/>
    </location>
</feature>
<proteinExistence type="predicted"/>
<evidence type="ECO:0000259" key="2">
    <source>
        <dbReference type="Pfam" id="PF03478"/>
    </source>
</evidence>
<dbReference type="InterPro" id="IPR001810">
    <property type="entry name" value="F-box_dom"/>
</dbReference>
<feature type="domain" description="KIB1-4 beta-propeller" evidence="2">
    <location>
        <begin position="42"/>
        <end position="304"/>
    </location>
</feature>
<dbReference type="Pfam" id="PF00646">
    <property type="entry name" value="F-box"/>
    <property type="match status" value="1"/>
</dbReference>
<dbReference type="PANTHER" id="PTHR33127">
    <property type="entry name" value="TRANSMEMBRANE PROTEIN"/>
    <property type="match status" value="1"/>
</dbReference>
<evidence type="ECO:0000313" key="3">
    <source>
        <dbReference type="EMBL" id="KAK9748255.1"/>
    </source>
</evidence>
<keyword evidence="4" id="KW-1185">Reference proteome</keyword>
<evidence type="ECO:0000259" key="1">
    <source>
        <dbReference type="Pfam" id="PF00646"/>
    </source>
</evidence>
<protein>
    <recommendedName>
        <fullName evidence="5">F-box domain-containing protein</fullName>
    </recommendedName>
</protein>
<feature type="domain" description="KIB1-4 beta-propeller" evidence="2">
    <location>
        <begin position="469"/>
        <end position="678"/>
    </location>
</feature>
<comment type="caution">
    <text evidence="3">The sequence shown here is derived from an EMBL/GenBank/DDBJ whole genome shotgun (WGS) entry which is preliminary data.</text>
</comment>